<evidence type="ECO:0000256" key="3">
    <source>
        <dbReference type="ARBA" id="ARBA00012516"/>
    </source>
</evidence>
<dbReference type="InterPro" id="IPR000668">
    <property type="entry name" value="Peptidase_C1A_C"/>
</dbReference>
<dbReference type="InterPro" id="IPR033157">
    <property type="entry name" value="CTSZ"/>
</dbReference>
<accession>Q6A1H9</accession>
<keyword evidence="4" id="KW-0645">Protease</keyword>
<feature type="domain" description="Peptidase C1A papain C-terminal" evidence="12">
    <location>
        <begin position="55"/>
        <end position="294"/>
    </location>
</feature>
<evidence type="ECO:0000259" key="12">
    <source>
        <dbReference type="SMART" id="SM00645"/>
    </source>
</evidence>
<keyword evidence="10" id="KW-0325">Glycoprotein</keyword>
<reference evidence="13" key="2">
    <citation type="submission" date="2004-07" db="EMBL/GenBank/DDBJ databases">
        <authorList>
            <person name="Mueller W.E.G."/>
        </authorList>
    </citation>
    <scope>NUCLEOTIDE SEQUENCE</scope>
</reference>
<dbReference type="PANTHER" id="PTHR12411">
    <property type="entry name" value="CYSTEINE PROTEASE FAMILY C1-RELATED"/>
    <property type="match status" value="1"/>
</dbReference>
<reference evidence="13" key="1">
    <citation type="journal article" date="2003" name="Microsc. Res. Tech.">
        <title>Biochemistry and cell biology of silica formation in sponges.</title>
        <authorList>
            <person name="Muller W.E."/>
            <person name="Krasko A."/>
            <person name="Le Pennec G."/>
            <person name="Schroder H.C."/>
        </authorList>
    </citation>
    <scope>NUCLEOTIDE SEQUENCE</scope>
</reference>
<dbReference type="EMBL" id="AJ784225">
    <property type="protein sequence ID" value="CAH04633.1"/>
    <property type="molecule type" value="mRNA"/>
</dbReference>
<dbReference type="CDD" id="cd02698">
    <property type="entry name" value="Peptidase_C1A_CathepsinX"/>
    <property type="match status" value="1"/>
</dbReference>
<keyword evidence="9" id="KW-1015">Disulfide bond</keyword>
<evidence type="ECO:0000256" key="10">
    <source>
        <dbReference type="ARBA" id="ARBA00023180"/>
    </source>
</evidence>
<dbReference type="InterPro" id="IPR038765">
    <property type="entry name" value="Papain-like_cys_pep_sf"/>
</dbReference>
<dbReference type="PRINTS" id="PR00705">
    <property type="entry name" value="PAPAIN"/>
</dbReference>
<dbReference type="GO" id="GO:0006508">
    <property type="term" value="P:proteolysis"/>
    <property type="evidence" value="ECO:0007669"/>
    <property type="project" value="UniProtKB-KW"/>
</dbReference>
<evidence type="ECO:0000256" key="5">
    <source>
        <dbReference type="ARBA" id="ARBA00022729"/>
    </source>
</evidence>
<keyword evidence="6" id="KW-0378">Hydrolase</keyword>
<proteinExistence type="evidence at transcript level"/>
<evidence type="ECO:0000256" key="11">
    <source>
        <dbReference type="SAM" id="SignalP"/>
    </source>
</evidence>
<keyword evidence="5 11" id="KW-0732">Signal</keyword>
<evidence type="ECO:0000256" key="4">
    <source>
        <dbReference type="ARBA" id="ARBA00022670"/>
    </source>
</evidence>
<evidence type="ECO:0000256" key="6">
    <source>
        <dbReference type="ARBA" id="ARBA00022801"/>
    </source>
</evidence>
<dbReference type="AlphaFoldDB" id="Q6A1H9"/>
<keyword evidence="8" id="KW-0865">Zymogen</keyword>
<evidence type="ECO:0000256" key="1">
    <source>
        <dbReference type="ARBA" id="ARBA00001594"/>
    </source>
</evidence>
<name>Q6A1H9_SUBDO</name>
<sequence length="298" mass="32770">MAAAKVLAVFVTLMVIFCEVSFSTKDGSCYKELKEPLPNHIVTKPPHQKLNPSVIPDSFDWRDVNNTYFVSPVTNQFLPSPCGCCWAHAAVGALTDRMMIATQAKRSIVPLSPQVLLDCADPDLGSCHGGSALGAYKFIFKNGITDITCSPFMGVDSFYWAEVPCNETMCRTCDRFGKCSFIKGPTYFISEYGTVTGEDQMKAEVFARGPIACSVYAHSAAFEEYTGGVIHDPVQYNSTTHVVAVTGWGTDEKTGMKYWIGRNSFGTAWGEDGWFKLQRGVNALDIEKHTCAWAVPKM</sequence>
<feature type="chain" id="PRO_5018547375" description="cathepsin X" evidence="11">
    <location>
        <begin position="24"/>
        <end position="298"/>
    </location>
</feature>
<comment type="catalytic activity">
    <reaction evidence="1">
        <text>Release of C-terminal amino acid residues with broad specificity, but lacks action on C-terminal proline. Shows weak endopeptidase activity.</text>
        <dbReference type="EC" id="3.4.18.1"/>
    </reaction>
</comment>
<dbReference type="Gene3D" id="3.90.70.10">
    <property type="entry name" value="Cysteine proteinases"/>
    <property type="match status" value="1"/>
</dbReference>
<evidence type="ECO:0000256" key="9">
    <source>
        <dbReference type="ARBA" id="ARBA00023157"/>
    </source>
</evidence>
<dbReference type="Pfam" id="PF00112">
    <property type="entry name" value="Peptidase_C1"/>
    <property type="match status" value="1"/>
</dbReference>
<dbReference type="SUPFAM" id="SSF54001">
    <property type="entry name" value="Cysteine proteinases"/>
    <property type="match status" value="1"/>
</dbReference>
<evidence type="ECO:0000313" key="13">
    <source>
        <dbReference type="EMBL" id="CAH04633.1"/>
    </source>
</evidence>
<evidence type="ECO:0000256" key="2">
    <source>
        <dbReference type="ARBA" id="ARBA00008455"/>
    </source>
</evidence>
<protein>
    <recommendedName>
        <fullName evidence="3">cathepsin X</fullName>
        <ecNumber evidence="3">3.4.18.1</ecNumber>
    </recommendedName>
</protein>
<feature type="signal peptide" evidence="11">
    <location>
        <begin position="1"/>
        <end position="23"/>
    </location>
</feature>
<dbReference type="GO" id="GO:0016807">
    <property type="term" value="F:cysteine-type carboxypeptidase activity"/>
    <property type="evidence" value="ECO:0007669"/>
    <property type="project" value="UniProtKB-EC"/>
</dbReference>
<dbReference type="SMART" id="SM00645">
    <property type="entry name" value="Pept_C1"/>
    <property type="match status" value="1"/>
</dbReference>
<dbReference type="EC" id="3.4.18.1" evidence="3"/>
<evidence type="ECO:0000256" key="8">
    <source>
        <dbReference type="ARBA" id="ARBA00023145"/>
    </source>
</evidence>
<keyword evidence="7" id="KW-0788">Thiol protease</keyword>
<gene>
    <name evidence="13" type="primary">cat-X/O</name>
</gene>
<organism evidence="13">
    <name type="scientific">Suberites domuncula</name>
    <name type="common">Sponge</name>
    <dbReference type="NCBI Taxonomy" id="55567"/>
    <lineage>
        <taxon>Eukaryota</taxon>
        <taxon>Metazoa</taxon>
        <taxon>Porifera</taxon>
        <taxon>Demospongiae</taxon>
        <taxon>Heteroscleromorpha</taxon>
        <taxon>Suberitida</taxon>
        <taxon>Suberitidae</taxon>
        <taxon>Suberites</taxon>
    </lineage>
</organism>
<dbReference type="InterPro" id="IPR013128">
    <property type="entry name" value="Peptidase_C1A"/>
</dbReference>
<evidence type="ECO:0000256" key="7">
    <source>
        <dbReference type="ARBA" id="ARBA00022807"/>
    </source>
</evidence>
<comment type="similarity">
    <text evidence="2">Belongs to the peptidase C1 family.</text>
</comment>